<evidence type="ECO:0000313" key="3">
    <source>
        <dbReference type="Proteomes" id="UP001143364"/>
    </source>
</evidence>
<proteinExistence type="predicted"/>
<dbReference type="PROSITE" id="PS51257">
    <property type="entry name" value="PROKAR_LIPOPROTEIN"/>
    <property type="match status" value="1"/>
</dbReference>
<evidence type="ECO:0000256" key="1">
    <source>
        <dbReference type="SAM" id="SignalP"/>
    </source>
</evidence>
<reference evidence="2" key="2">
    <citation type="submission" date="2023-01" db="EMBL/GenBank/DDBJ databases">
        <authorList>
            <person name="Sun Q."/>
            <person name="Evtushenko L."/>
        </authorList>
    </citation>
    <scope>NUCLEOTIDE SEQUENCE</scope>
    <source>
        <strain evidence="2">VKM B-2555</strain>
    </source>
</reference>
<feature type="signal peptide" evidence="1">
    <location>
        <begin position="1"/>
        <end position="17"/>
    </location>
</feature>
<evidence type="ECO:0008006" key="4">
    <source>
        <dbReference type="Google" id="ProtNLM"/>
    </source>
</evidence>
<evidence type="ECO:0000313" key="2">
    <source>
        <dbReference type="EMBL" id="GLK78043.1"/>
    </source>
</evidence>
<protein>
    <recommendedName>
        <fullName evidence="4">Lipoprotein</fullName>
    </recommendedName>
</protein>
<dbReference type="Proteomes" id="UP001143364">
    <property type="component" value="Unassembled WGS sequence"/>
</dbReference>
<feature type="chain" id="PRO_5040770428" description="Lipoprotein" evidence="1">
    <location>
        <begin position="18"/>
        <end position="227"/>
    </location>
</feature>
<reference evidence="2" key="1">
    <citation type="journal article" date="2014" name="Int. J. Syst. Evol. Microbiol.">
        <title>Complete genome sequence of Corynebacterium casei LMG S-19264T (=DSM 44701T), isolated from a smear-ripened cheese.</title>
        <authorList>
            <consortium name="US DOE Joint Genome Institute (JGI-PGF)"/>
            <person name="Walter F."/>
            <person name="Albersmeier A."/>
            <person name="Kalinowski J."/>
            <person name="Ruckert C."/>
        </authorList>
    </citation>
    <scope>NUCLEOTIDE SEQUENCE</scope>
    <source>
        <strain evidence="2">VKM B-2555</strain>
    </source>
</reference>
<dbReference type="AlphaFoldDB" id="A0A9W6N564"/>
<dbReference type="EMBL" id="BSFK01000016">
    <property type="protein sequence ID" value="GLK78043.1"/>
    <property type="molecule type" value="Genomic_DNA"/>
</dbReference>
<name>A0A9W6N564_9HYPH</name>
<keyword evidence="1" id="KW-0732">Signal</keyword>
<keyword evidence="3" id="KW-1185">Reference proteome</keyword>
<accession>A0A9W6N564</accession>
<organism evidence="2 3">
    <name type="scientific">Methylopila jiangsuensis</name>
    <dbReference type="NCBI Taxonomy" id="586230"/>
    <lineage>
        <taxon>Bacteria</taxon>
        <taxon>Pseudomonadati</taxon>
        <taxon>Pseudomonadota</taxon>
        <taxon>Alphaproteobacteria</taxon>
        <taxon>Hyphomicrobiales</taxon>
        <taxon>Methylopilaceae</taxon>
        <taxon>Methylopila</taxon>
    </lineage>
</organism>
<dbReference type="RefSeq" id="WP_271205862.1">
    <property type="nucleotide sequence ID" value="NZ_BSFK01000016.1"/>
</dbReference>
<gene>
    <name evidence="2" type="ORF">GCM10008171_32970</name>
</gene>
<sequence length="227" mass="23169">MAAIRTALLALACAALAACSHTTPAAVRMTDGRLLTGTATAALSAGTFEVVDPASRLRCFGNYDQFSSSIELSAPVTCSDGRVGVIRLTRSPDLLSGSGTVTMTDGSVGNVAFGSLAASVIAPPVPVVAAIADPAPEPIPDAASIATWKSLDSPHADAGLASVPTPVAPSNAAYTPPSSYGGGGCYSGNYYGATSCITGRAKTQYVSGYYRKNGTYVRSYYRSRGRR</sequence>
<comment type="caution">
    <text evidence="2">The sequence shown here is derived from an EMBL/GenBank/DDBJ whole genome shotgun (WGS) entry which is preliminary data.</text>
</comment>